<reference evidence="2 3" key="1">
    <citation type="submission" date="2023-01" db="EMBL/GenBank/DDBJ databases">
        <title>Analysis of 21 Apiospora genomes using comparative genomics revels a genus with tremendous synthesis potential of carbohydrate active enzymes and secondary metabolites.</title>
        <authorList>
            <person name="Sorensen T."/>
        </authorList>
    </citation>
    <scope>NUCLEOTIDE SEQUENCE [LARGE SCALE GENOMIC DNA]</scope>
    <source>
        <strain evidence="2 3">CBS 33761</strain>
    </source>
</reference>
<evidence type="ECO:0008006" key="4">
    <source>
        <dbReference type="Google" id="ProtNLM"/>
    </source>
</evidence>
<dbReference type="Proteomes" id="UP001444661">
    <property type="component" value="Unassembled WGS sequence"/>
</dbReference>
<evidence type="ECO:0000256" key="1">
    <source>
        <dbReference type="SAM" id="MobiDB-lite"/>
    </source>
</evidence>
<protein>
    <recommendedName>
        <fullName evidence="4">RRM domain-containing protein</fullName>
    </recommendedName>
</protein>
<proteinExistence type="predicted"/>
<feature type="compositionally biased region" description="Polar residues" evidence="1">
    <location>
        <begin position="506"/>
        <end position="520"/>
    </location>
</feature>
<dbReference type="EMBL" id="JAQQWK010000001">
    <property type="protein sequence ID" value="KAK8056233.1"/>
    <property type="molecule type" value="Genomic_DNA"/>
</dbReference>
<name>A0ABR1UBG2_9PEZI</name>
<sequence>MADAHPRQPTESEPGSHELVIHFSHGDHQGFEHLQYLSQLIRAELHLLSHTSQAKYASAIAGMATAQLYAVKQHRERNLHDLVQLNTEYPARHPNHAIALQRFRYAQRQLSNLEDQLADQLTQCALHSTTLGQAYDVDAMEQSSVSDLILLEDEPVAEKLQAAPASPATPSDSSESHGNMKQPTLVIPAGCAAASASSIPDGHDAPSTGRTDAPRGQPEIMVPNEDLLDNLWDSDRMRNQAIRTYARQNGPVSAIFRYGIRYLPKPNFPLRPEQERSDYECRTVIISHLSTRTKLRDVLGVVRGGKLLRATIVQLHGISTSATAMVQFANWRDAHAYSEHAKSRAIVLYGRKCSVALAGSPSYPMSPASMNALEQGFTRCIEVKEATVEEVGALISSLRRWFPRVQDMLEDVVLDLGRNKLVLRFRDLDFATKVYRLVKNGETLFPVLHNTVSFVADPCDEPFKTTLNEPQTTTNGGICLMDVVGNPSWSIQSAYPELGQTAGTNIDNDTSIPSSWSTVADPTPDPTPDRSPDCVAGFDAGHEGGHVSAAECARSNHKAIDEVTADPDCIYSEEEYQELRGFPAFLRDPKEWSANSRHWMGRTLKDLKPEN</sequence>
<evidence type="ECO:0000313" key="2">
    <source>
        <dbReference type="EMBL" id="KAK8056233.1"/>
    </source>
</evidence>
<accession>A0ABR1UBG2</accession>
<keyword evidence="3" id="KW-1185">Reference proteome</keyword>
<comment type="caution">
    <text evidence="2">The sequence shown here is derived from an EMBL/GenBank/DDBJ whole genome shotgun (WGS) entry which is preliminary data.</text>
</comment>
<gene>
    <name evidence="2" type="ORF">PG993_001460</name>
</gene>
<feature type="compositionally biased region" description="Low complexity" evidence="1">
    <location>
        <begin position="162"/>
        <end position="173"/>
    </location>
</feature>
<feature type="region of interest" description="Disordered" evidence="1">
    <location>
        <begin position="195"/>
        <end position="220"/>
    </location>
</feature>
<organism evidence="2 3">
    <name type="scientific">Apiospora rasikravindrae</name>
    <dbReference type="NCBI Taxonomy" id="990691"/>
    <lineage>
        <taxon>Eukaryota</taxon>
        <taxon>Fungi</taxon>
        <taxon>Dikarya</taxon>
        <taxon>Ascomycota</taxon>
        <taxon>Pezizomycotina</taxon>
        <taxon>Sordariomycetes</taxon>
        <taxon>Xylariomycetidae</taxon>
        <taxon>Amphisphaeriales</taxon>
        <taxon>Apiosporaceae</taxon>
        <taxon>Apiospora</taxon>
    </lineage>
</organism>
<evidence type="ECO:0000313" key="3">
    <source>
        <dbReference type="Proteomes" id="UP001444661"/>
    </source>
</evidence>
<feature type="region of interest" description="Disordered" evidence="1">
    <location>
        <begin position="506"/>
        <end position="530"/>
    </location>
</feature>
<feature type="region of interest" description="Disordered" evidence="1">
    <location>
        <begin position="160"/>
        <end position="182"/>
    </location>
</feature>